<dbReference type="InterPro" id="IPR037883">
    <property type="entry name" value="Knr4/Smi1-like_sf"/>
</dbReference>
<feature type="domain" description="ApaG" evidence="3">
    <location>
        <begin position="320"/>
        <end position="461"/>
    </location>
</feature>
<keyword evidence="2" id="KW-0833">Ubl conjugation pathway</keyword>
<sequence length="461" mass="51881">MQLGATLSQYFLPDQREREREMGLESLGGLSIHIILSKLGPTDTAAVACVSKRFRVWASDESLWSKFCSEDLDLSSPEDPLGNPIHSFKEAFQIWREAFGMYPWSLVGRVKRCWGRLNSWLKVNFPEAVATLRKGASEDEIKELEDCLKVKLPLPTRLLYRFCDGQELTSREYTGSTAGSPLGLIGGYSAYDREVNVFLLPLSQVILKTKDTIRLLGFNSRSKYILVAASSTFCEKMFFLNCTNGQLYVGTKIDGEMIPCVPNALVSSVHDSTGSQQQDAMLLWLEEHVRRLENGIIKLREKGKIRSISLFPEELPLCSTAVTNGVQVRASAVFMPEMSDLQHESDKYWFAYSIRMSLLPEGCIINGMFFSSCQLYWRHWIIRANDVVEADVDGEAVIGKFPLLRPGEREFVYESCTPLPSSLGSVEGAFTFVPGRLEDPKGSPFEVEVARFPLPLPDYIF</sequence>
<evidence type="ECO:0000259" key="3">
    <source>
        <dbReference type="PROSITE" id="PS51087"/>
    </source>
</evidence>
<organism evidence="4">
    <name type="scientific">Davidia involucrata</name>
    <name type="common">Dove tree</name>
    <dbReference type="NCBI Taxonomy" id="16924"/>
    <lineage>
        <taxon>Eukaryota</taxon>
        <taxon>Viridiplantae</taxon>
        <taxon>Streptophyta</taxon>
        <taxon>Embryophyta</taxon>
        <taxon>Tracheophyta</taxon>
        <taxon>Spermatophyta</taxon>
        <taxon>Magnoliopsida</taxon>
        <taxon>eudicotyledons</taxon>
        <taxon>Gunneridae</taxon>
        <taxon>Pentapetalae</taxon>
        <taxon>asterids</taxon>
        <taxon>Cornales</taxon>
        <taxon>Nyssaceae</taxon>
        <taxon>Davidia</taxon>
    </lineage>
</organism>
<gene>
    <name evidence="4" type="ORF">Din_030569</name>
</gene>
<dbReference type="Pfam" id="PF12937">
    <property type="entry name" value="F-box-like"/>
    <property type="match status" value="1"/>
</dbReference>
<dbReference type="SUPFAM" id="SSF81383">
    <property type="entry name" value="F-box domain"/>
    <property type="match status" value="1"/>
</dbReference>
<dbReference type="Gene3D" id="1.20.1280.50">
    <property type="match status" value="1"/>
</dbReference>
<evidence type="ECO:0000256" key="2">
    <source>
        <dbReference type="ARBA" id="ARBA00022786"/>
    </source>
</evidence>
<dbReference type="Gene3D" id="2.60.40.1470">
    <property type="entry name" value="ApaG domain"/>
    <property type="match status" value="1"/>
</dbReference>
<dbReference type="SUPFAM" id="SSF160631">
    <property type="entry name" value="SMI1/KNR4-like"/>
    <property type="match status" value="1"/>
</dbReference>
<dbReference type="EMBL" id="GHES01030569">
    <property type="protein sequence ID" value="MPA61128.1"/>
    <property type="molecule type" value="Transcribed_RNA"/>
</dbReference>
<dbReference type="InterPro" id="IPR036047">
    <property type="entry name" value="F-box-like_dom_sf"/>
</dbReference>
<protein>
    <submittedName>
        <fullName evidence="4">Putative F-box protein SKIP16</fullName>
    </submittedName>
</protein>
<dbReference type="PANTHER" id="PTHR47463">
    <property type="entry name" value="F-BOX PROTEIN SKIP16"/>
    <property type="match status" value="1"/>
</dbReference>
<dbReference type="AlphaFoldDB" id="A0A5B7AZ67"/>
<reference evidence="4" key="1">
    <citation type="submission" date="2019-08" db="EMBL/GenBank/DDBJ databases">
        <title>Reference gene set and small RNA set construction with multiple tissues from Davidia involucrata Baill.</title>
        <authorList>
            <person name="Yang H."/>
            <person name="Zhou C."/>
            <person name="Li G."/>
            <person name="Wang J."/>
            <person name="Gao P."/>
            <person name="Wang M."/>
            <person name="Wang R."/>
            <person name="Zhao Y."/>
        </authorList>
    </citation>
    <scope>NUCLEOTIDE SEQUENCE</scope>
    <source>
        <tissue evidence="4">Mixed with DoveR01_LX</tissue>
    </source>
</reference>
<dbReference type="InterPro" id="IPR036767">
    <property type="entry name" value="ApaG_sf"/>
</dbReference>
<accession>A0A5B7AZ67</accession>
<evidence type="ECO:0000256" key="1">
    <source>
        <dbReference type="ARBA" id="ARBA00004906"/>
    </source>
</evidence>
<dbReference type="PROSITE" id="PS51087">
    <property type="entry name" value="APAG"/>
    <property type="match status" value="1"/>
</dbReference>
<evidence type="ECO:0000313" key="4">
    <source>
        <dbReference type="EMBL" id="MPA61128.1"/>
    </source>
</evidence>
<comment type="pathway">
    <text evidence="1">Protein modification; protein ubiquitination.</text>
</comment>
<dbReference type="Pfam" id="PF04379">
    <property type="entry name" value="DUF525"/>
    <property type="match status" value="1"/>
</dbReference>
<dbReference type="PANTHER" id="PTHR47463:SF2">
    <property type="entry name" value="F-BOX PROTEIN SKIP16"/>
    <property type="match status" value="1"/>
</dbReference>
<dbReference type="SUPFAM" id="SSF110069">
    <property type="entry name" value="ApaG-like"/>
    <property type="match status" value="1"/>
</dbReference>
<proteinExistence type="predicted"/>
<name>A0A5B7AZ67_DAVIN</name>
<dbReference type="InterPro" id="IPR007474">
    <property type="entry name" value="ApaG_domain"/>
</dbReference>
<dbReference type="InterPro" id="IPR001810">
    <property type="entry name" value="F-box_dom"/>
</dbReference>